<accession>A0ABT3ZTE1</accession>
<name>A0ABT3ZTE1_9BURK</name>
<proteinExistence type="predicted"/>
<reference evidence="2" key="1">
    <citation type="submission" date="2022-11" db="EMBL/GenBank/DDBJ databases">
        <title>Robbsia betulipollinis sp. nov., isolated from pollen of birch (Betula pendula).</title>
        <authorList>
            <person name="Shi H."/>
            <person name="Ambika Manirajan B."/>
            <person name="Ratering S."/>
            <person name="Geissler-Plaum R."/>
            <person name="Schnell S."/>
        </authorList>
    </citation>
    <scope>NUCLEOTIDE SEQUENCE</scope>
    <source>
        <strain evidence="2">Bb-Pol-6</strain>
    </source>
</reference>
<dbReference type="RefSeq" id="WP_267849731.1">
    <property type="nucleotide sequence ID" value="NZ_JAPMXC010000012.1"/>
</dbReference>
<sequence>MHESHGLVDAALNAWCWEHGLFAHHLAKWRADFCAVGAAGGRSESIQEMRDLKQANVQLQRELNRKEKAFAEAAALLVLQKKYRALFGGEAE</sequence>
<dbReference type="Proteomes" id="UP001082899">
    <property type="component" value="Unassembled WGS sequence"/>
</dbReference>
<evidence type="ECO:0000313" key="2">
    <source>
        <dbReference type="EMBL" id="MCY0389798.1"/>
    </source>
</evidence>
<feature type="coiled-coil region" evidence="1">
    <location>
        <begin position="42"/>
        <end position="76"/>
    </location>
</feature>
<keyword evidence="3" id="KW-1185">Reference proteome</keyword>
<organism evidence="2 3">
    <name type="scientific">Robbsia betulipollinis</name>
    <dbReference type="NCBI Taxonomy" id="2981849"/>
    <lineage>
        <taxon>Bacteria</taxon>
        <taxon>Pseudomonadati</taxon>
        <taxon>Pseudomonadota</taxon>
        <taxon>Betaproteobacteria</taxon>
        <taxon>Burkholderiales</taxon>
        <taxon>Burkholderiaceae</taxon>
        <taxon>Robbsia</taxon>
    </lineage>
</organism>
<evidence type="ECO:0008006" key="4">
    <source>
        <dbReference type="Google" id="ProtNLM"/>
    </source>
</evidence>
<gene>
    <name evidence="2" type="ORF">OVY01_21900</name>
</gene>
<comment type="caution">
    <text evidence="2">The sequence shown here is derived from an EMBL/GenBank/DDBJ whole genome shotgun (WGS) entry which is preliminary data.</text>
</comment>
<keyword evidence="1" id="KW-0175">Coiled coil</keyword>
<evidence type="ECO:0000256" key="1">
    <source>
        <dbReference type="SAM" id="Coils"/>
    </source>
</evidence>
<evidence type="ECO:0000313" key="3">
    <source>
        <dbReference type="Proteomes" id="UP001082899"/>
    </source>
</evidence>
<protein>
    <recommendedName>
        <fullName evidence="4">Transposase</fullName>
    </recommendedName>
</protein>
<dbReference type="EMBL" id="JAPMXC010000012">
    <property type="protein sequence ID" value="MCY0389798.1"/>
    <property type="molecule type" value="Genomic_DNA"/>
</dbReference>